<feature type="region of interest" description="Disordered" evidence="5">
    <location>
        <begin position="699"/>
        <end position="797"/>
    </location>
</feature>
<dbReference type="PANTHER" id="PTHR22780">
    <property type="entry name" value="ADAPTIN, ALPHA/GAMMA/EPSILON"/>
    <property type="match status" value="1"/>
</dbReference>
<feature type="compositionally biased region" description="Polar residues" evidence="5">
    <location>
        <begin position="855"/>
        <end position="865"/>
    </location>
</feature>
<keyword evidence="2" id="KW-0813">Transport</keyword>
<comment type="caution">
    <text evidence="6">The sequence shown here is derived from an EMBL/GenBank/DDBJ whole genome shotgun (WGS) entry which is preliminary data.</text>
</comment>
<dbReference type="SUPFAM" id="SSF48371">
    <property type="entry name" value="ARM repeat"/>
    <property type="match status" value="1"/>
</dbReference>
<evidence type="ECO:0000256" key="3">
    <source>
        <dbReference type="ARBA" id="ARBA00022927"/>
    </source>
</evidence>
<feature type="compositionally biased region" description="Polar residues" evidence="5">
    <location>
        <begin position="765"/>
        <end position="782"/>
    </location>
</feature>
<dbReference type="InterPro" id="IPR050840">
    <property type="entry name" value="Adaptor_Complx_Large_Subunit"/>
</dbReference>
<protein>
    <submittedName>
        <fullName evidence="6">Adaptin amino-terminal region protein</fullName>
    </submittedName>
</protein>
<feature type="compositionally biased region" description="Polar residues" evidence="5">
    <location>
        <begin position="731"/>
        <end position="742"/>
    </location>
</feature>
<evidence type="ECO:0000256" key="5">
    <source>
        <dbReference type="SAM" id="MobiDB-lite"/>
    </source>
</evidence>
<accession>A0A5N5QHK0</accession>
<gene>
    <name evidence="6" type="ORF">CTheo_5395</name>
</gene>
<reference evidence="6 7" key="1">
    <citation type="journal article" date="2019" name="Fungal Biol. Biotechnol.">
        <title>Draft genome sequence of fastidious pathogen Ceratobasidium theobromae, which causes vascular-streak dieback in Theobroma cacao.</title>
        <authorList>
            <person name="Ali S.S."/>
            <person name="Asman A."/>
            <person name="Shao J."/>
            <person name="Firmansyah A.P."/>
            <person name="Susilo A.W."/>
            <person name="Rosmana A."/>
            <person name="McMahon P."/>
            <person name="Junaid M."/>
            <person name="Guest D."/>
            <person name="Kheng T.Y."/>
            <person name="Meinhardt L.W."/>
            <person name="Bailey B.A."/>
        </authorList>
    </citation>
    <scope>NUCLEOTIDE SEQUENCE [LARGE SCALE GENOMIC DNA]</scope>
    <source>
        <strain evidence="6 7">CT2</strain>
    </source>
</reference>
<evidence type="ECO:0000313" key="7">
    <source>
        <dbReference type="Proteomes" id="UP000383932"/>
    </source>
</evidence>
<dbReference type="Gene3D" id="1.25.10.10">
    <property type="entry name" value="Leucine-rich Repeat Variant"/>
    <property type="match status" value="1"/>
</dbReference>
<dbReference type="GO" id="GO:0012505">
    <property type="term" value="C:endomembrane system"/>
    <property type="evidence" value="ECO:0007669"/>
    <property type="project" value="UniProtKB-SubCell"/>
</dbReference>
<feature type="compositionally biased region" description="Polar residues" evidence="5">
    <location>
        <begin position="699"/>
        <end position="718"/>
    </location>
</feature>
<keyword evidence="3" id="KW-0653">Protein transport</keyword>
<evidence type="ECO:0000256" key="1">
    <source>
        <dbReference type="ARBA" id="ARBA00004308"/>
    </source>
</evidence>
<dbReference type="OrthoDB" id="29308at2759"/>
<dbReference type="GO" id="GO:0015031">
    <property type="term" value="P:protein transport"/>
    <property type="evidence" value="ECO:0007669"/>
    <property type="project" value="UniProtKB-KW"/>
</dbReference>
<comment type="subcellular location">
    <subcellularLocation>
        <location evidence="1">Endomembrane system</location>
    </subcellularLocation>
</comment>
<evidence type="ECO:0000313" key="6">
    <source>
        <dbReference type="EMBL" id="KAB5591144.1"/>
    </source>
</evidence>
<name>A0A5N5QHK0_9AGAM</name>
<dbReference type="InterPro" id="IPR016024">
    <property type="entry name" value="ARM-type_fold"/>
</dbReference>
<dbReference type="EMBL" id="SSOP01000120">
    <property type="protein sequence ID" value="KAB5591144.1"/>
    <property type="molecule type" value="Genomic_DNA"/>
</dbReference>
<evidence type="ECO:0000256" key="2">
    <source>
        <dbReference type="ARBA" id="ARBA00022448"/>
    </source>
</evidence>
<dbReference type="Proteomes" id="UP000383932">
    <property type="component" value="Unassembled WGS sequence"/>
</dbReference>
<dbReference type="AlphaFoldDB" id="A0A5N5QHK0"/>
<dbReference type="GO" id="GO:0005737">
    <property type="term" value="C:cytoplasm"/>
    <property type="evidence" value="ECO:0007669"/>
    <property type="project" value="UniProtKB-ARBA"/>
</dbReference>
<keyword evidence="7" id="KW-1185">Reference proteome</keyword>
<dbReference type="InterPro" id="IPR011989">
    <property type="entry name" value="ARM-like"/>
</dbReference>
<organism evidence="6 7">
    <name type="scientific">Ceratobasidium theobromae</name>
    <dbReference type="NCBI Taxonomy" id="1582974"/>
    <lineage>
        <taxon>Eukaryota</taxon>
        <taxon>Fungi</taxon>
        <taxon>Dikarya</taxon>
        <taxon>Basidiomycota</taxon>
        <taxon>Agaricomycotina</taxon>
        <taxon>Agaricomycetes</taxon>
        <taxon>Cantharellales</taxon>
        <taxon>Ceratobasidiaceae</taxon>
        <taxon>Ceratobasidium</taxon>
    </lineage>
</organism>
<proteinExistence type="predicted"/>
<keyword evidence="4" id="KW-0472">Membrane</keyword>
<sequence length="1004" mass="109980">MDSYLKSSAVNRHHYALVHKVENASSVQEADEAIWSEVARIRTEVGRGLANARDELVILMYCYIAAIGRPLNALDLEFALPPAVNLAATGRAIKDRRIGLNFCAQFMSSEHPLQLMLVNTLRKELESEEPARMVLALDFIAACPSQFLAPAVAPRLEVLLGHKLQNLRHRTLLALRSLDTLINDPTDSYLSHYAATIMRRLTRAAREDHVRSDEIGAMGALLLTARDLLQAGVIHSKDAILPVAAVLEKTILAAKIRPPRLVAPILATLQVAVECLGNHPEIPDDLLSDLAKLATRVIFGFADRAASPPVLQAFRLLGALPVRLVHTLFQPNWVSLESPGPSKSLSSKSRRHPVTVLRPLIVSRDPNERWTALACLKELDVCLWAGVPLNEGKADSGNSAQSNLIPPVLDEWEVDAVMRGLSDQDKTIRKLVRPPCPFPALLLTPPPAAATSTFKLKGLEALEVLAFLHAKDGAEFARGIGRILDIMSKWEPKEKKPAQARCEKRPVQAVDEKLVEGAVLVVHESDQTFRSEFANAMFERLERLLTSSSDSLISPIAPPANCSNSKADVSSSRQGDASRVDPTTILLFATTVVDVSVEPRQAVDILVTMMPGRGAGLQEVLLLAALRLVPQLHQQDVKHITERVEEFSRKETLSRHMRRRCELFLQFVQDIDVLRNFVDETRLQSLPEFLQKLLSRAPTPSKNASLSLSPETSTQHRSISPRRPVERTISPEFSTVSLSNSPALRYDAYAPPQPAPRRNRPKLDSQLSSQGESGNASTSSEDLSFAERSAGMESDNHAGGHLRLEVLGSKNLQDEPTPNPNADLITLSALESPFRAETDFRTLSMSDSDPIRRASGSTTTSSPRFHTAVMSSPHLNQEGGELSPSDADAIWSSFDSGDGSATTLGRQTLRGWCERTPESVGNALRGMDVGFVTQKVGSESAREKEVFAFIPTPVDSSDAEVAQAVVRLKPADDGSCLWMLRTDVTITPGVGARRETKLDPHKYS</sequence>
<feature type="region of interest" description="Disordered" evidence="5">
    <location>
        <begin position="846"/>
        <end position="865"/>
    </location>
</feature>
<evidence type="ECO:0000256" key="4">
    <source>
        <dbReference type="ARBA" id="ARBA00023136"/>
    </source>
</evidence>